<accession>A0A6G7PU26</accession>
<keyword evidence="2" id="KW-1185">Reference proteome</keyword>
<dbReference type="KEGG" id="tav:G4V39_02345"/>
<organism evidence="1 2">
    <name type="scientific">Thermosulfuriphilus ammonigenes</name>
    <dbReference type="NCBI Taxonomy" id="1936021"/>
    <lineage>
        <taxon>Bacteria</taxon>
        <taxon>Pseudomonadati</taxon>
        <taxon>Thermodesulfobacteriota</taxon>
        <taxon>Thermodesulfobacteria</taxon>
        <taxon>Thermodesulfobacteriales</taxon>
        <taxon>Thermodesulfobacteriaceae</taxon>
        <taxon>Thermosulfuriphilus</taxon>
    </lineage>
</organism>
<sequence>MNVNAVYLTMRSRYIQDPSWENFFALIGSLLYKFPILSKVPLGLREVEGLINECGLEVCEVLLNACHGLALALSPLEKVRKKLREEIQTPPGVDLIDQDLARKEIFWKLVRHAKQGQNRLILLKAGLEPKVKAYVLAHELGHHLLGHVLEECKVEGWLQEVHADTTAVWLTGLPSPFRSKEENRLIAELVGYDKNKAAAGGSA</sequence>
<proteinExistence type="predicted"/>
<evidence type="ECO:0008006" key="3">
    <source>
        <dbReference type="Google" id="ProtNLM"/>
    </source>
</evidence>
<reference evidence="1 2" key="1">
    <citation type="submission" date="2020-02" db="EMBL/GenBank/DDBJ databases">
        <title>Genome analysis of Thermosulfuriphilus ammonigenes ST65T, an anaerobic thermophilic chemolithoautotrophic bacterium isolated from a deep-sea hydrothermal vent.</title>
        <authorList>
            <person name="Slobodkina G."/>
            <person name="Allioux M."/>
            <person name="Merkel A."/>
            <person name="Alain K."/>
            <person name="Jebbar M."/>
            <person name="Slobodkin A."/>
        </authorList>
    </citation>
    <scope>NUCLEOTIDE SEQUENCE [LARGE SCALE GENOMIC DNA]</scope>
    <source>
        <strain evidence="1 2">ST65</strain>
    </source>
</reference>
<dbReference type="Proteomes" id="UP000502179">
    <property type="component" value="Chromosome"/>
</dbReference>
<name>A0A6G7PU26_9BACT</name>
<dbReference type="EMBL" id="CP048877">
    <property type="protein sequence ID" value="QIJ71185.1"/>
    <property type="molecule type" value="Genomic_DNA"/>
</dbReference>
<evidence type="ECO:0000313" key="1">
    <source>
        <dbReference type="EMBL" id="QIJ71185.1"/>
    </source>
</evidence>
<evidence type="ECO:0000313" key="2">
    <source>
        <dbReference type="Proteomes" id="UP000502179"/>
    </source>
</evidence>
<protein>
    <recommendedName>
        <fullName evidence="3">ImmA/IrrE family metallo-endopeptidase</fullName>
    </recommendedName>
</protein>
<gene>
    <name evidence="1" type="ORF">G4V39_02345</name>
</gene>
<dbReference type="AlphaFoldDB" id="A0A6G7PU26"/>
<dbReference type="RefSeq" id="WP_166031407.1">
    <property type="nucleotide sequence ID" value="NZ_CP048877.1"/>
</dbReference>